<dbReference type="Pfam" id="PF00990">
    <property type="entry name" value="GGDEF"/>
    <property type="match status" value="1"/>
</dbReference>
<dbReference type="FunFam" id="3.30.70.270:FF:000001">
    <property type="entry name" value="Diguanylate cyclase domain protein"/>
    <property type="match status" value="1"/>
</dbReference>
<dbReference type="SUPFAM" id="SSF55073">
    <property type="entry name" value="Nucleotide cyclase"/>
    <property type="match status" value="1"/>
</dbReference>
<dbReference type="GO" id="GO:1902201">
    <property type="term" value="P:negative regulation of bacterial-type flagellum-dependent cell motility"/>
    <property type="evidence" value="ECO:0007669"/>
    <property type="project" value="TreeGrafter"/>
</dbReference>
<dbReference type="PANTHER" id="PTHR45138:SF9">
    <property type="entry name" value="DIGUANYLATE CYCLASE DGCM-RELATED"/>
    <property type="match status" value="1"/>
</dbReference>
<dbReference type="SMART" id="SM00267">
    <property type="entry name" value="GGDEF"/>
    <property type="match status" value="1"/>
</dbReference>
<dbReference type="PANTHER" id="PTHR45138">
    <property type="entry name" value="REGULATORY COMPONENTS OF SENSORY TRANSDUCTION SYSTEM"/>
    <property type="match status" value="1"/>
</dbReference>
<dbReference type="EMBL" id="SVNY01000002">
    <property type="protein sequence ID" value="MBE6832624.1"/>
    <property type="molecule type" value="Genomic_DNA"/>
</dbReference>
<dbReference type="GO" id="GO:0052621">
    <property type="term" value="F:diguanylate cyclase activity"/>
    <property type="evidence" value="ECO:0007669"/>
    <property type="project" value="TreeGrafter"/>
</dbReference>
<feature type="domain" description="GGDEF" evidence="5">
    <location>
        <begin position="170"/>
        <end position="305"/>
    </location>
</feature>
<name>A0A928KR34_9FIRM</name>
<evidence type="ECO:0000313" key="6">
    <source>
        <dbReference type="EMBL" id="MBE6832624.1"/>
    </source>
</evidence>
<dbReference type="SUPFAM" id="SSF52172">
    <property type="entry name" value="CheY-like"/>
    <property type="match status" value="1"/>
</dbReference>
<dbReference type="InterPro" id="IPR029787">
    <property type="entry name" value="Nucleotide_cyclase"/>
</dbReference>
<sequence>MFDEGAEKTKYKILIVEDSLFNQMVLRKILEDGYTIATSATAEDALRKVQTFEPHLILLDIILPDANGFDVLVTLKQSENTRSIPVIIITGLDSDEDEEKGFLLGAVDYIKRPFKNAIVLARVNTQIHIIKQIETIKHLSLMDGLTGIANRRAFDIQLRYEWNRAARERGWLSMIMLDVDRFKECNDTYGHRHGDFMLQIVAQTLKEKLKSVTDFFYRYGGDEFAILLPGLPAEKARVLSQSLVASVNQMLRSAVKAQSSCAHSISLGSASMLPQPEQSPAALVERADKKLYLAKQNGRNQAQCE</sequence>
<dbReference type="Proteomes" id="UP000754750">
    <property type="component" value="Unassembled WGS sequence"/>
</dbReference>
<reference evidence="6" key="1">
    <citation type="submission" date="2019-04" db="EMBL/GenBank/DDBJ databases">
        <title>Evolution of Biomass-Degrading Anaerobic Consortia Revealed by Metagenomics.</title>
        <authorList>
            <person name="Peng X."/>
        </authorList>
    </citation>
    <scope>NUCLEOTIDE SEQUENCE</scope>
    <source>
        <strain evidence="6">SIG551</strain>
    </source>
</reference>
<dbReference type="CDD" id="cd01949">
    <property type="entry name" value="GGDEF"/>
    <property type="match status" value="1"/>
</dbReference>
<dbReference type="InterPro" id="IPR011006">
    <property type="entry name" value="CheY-like_superfamily"/>
</dbReference>
<proteinExistence type="predicted"/>
<dbReference type="GO" id="GO:0000160">
    <property type="term" value="P:phosphorelay signal transduction system"/>
    <property type="evidence" value="ECO:0007669"/>
    <property type="project" value="InterPro"/>
</dbReference>
<evidence type="ECO:0000313" key="7">
    <source>
        <dbReference type="Proteomes" id="UP000754750"/>
    </source>
</evidence>
<evidence type="ECO:0000256" key="1">
    <source>
        <dbReference type="ARBA" id="ARBA00018672"/>
    </source>
</evidence>
<evidence type="ECO:0000259" key="4">
    <source>
        <dbReference type="PROSITE" id="PS50110"/>
    </source>
</evidence>
<evidence type="ECO:0000259" key="5">
    <source>
        <dbReference type="PROSITE" id="PS50887"/>
    </source>
</evidence>
<dbReference type="PROSITE" id="PS50110">
    <property type="entry name" value="RESPONSE_REGULATORY"/>
    <property type="match status" value="1"/>
</dbReference>
<organism evidence="6 7">
    <name type="scientific">Faecalispora sporosphaeroides</name>
    <dbReference type="NCBI Taxonomy" id="1549"/>
    <lineage>
        <taxon>Bacteria</taxon>
        <taxon>Bacillati</taxon>
        <taxon>Bacillota</taxon>
        <taxon>Clostridia</taxon>
        <taxon>Eubacteriales</taxon>
        <taxon>Oscillospiraceae</taxon>
        <taxon>Faecalispora</taxon>
    </lineage>
</organism>
<keyword evidence="3" id="KW-0597">Phosphoprotein</keyword>
<dbReference type="NCBIfam" id="TIGR00254">
    <property type="entry name" value="GGDEF"/>
    <property type="match status" value="1"/>
</dbReference>
<dbReference type="PROSITE" id="PS50887">
    <property type="entry name" value="GGDEF"/>
    <property type="match status" value="1"/>
</dbReference>
<dbReference type="InterPro" id="IPR050469">
    <property type="entry name" value="Diguanylate_Cyclase"/>
</dbReference>
<dbReference type="InterPro" id="IPR043128">
    <property type="entry name" value="Rev_trsase/Diguanyl_cyclase"/>
</dbReference>
<dbReference type="Gene3D" id="3.40.50.2300">
    <property type="match status" value="1"/>
</dbReference>
<dbReference type="Gene3D" id="3.30.70.270">
    <property type="match status" value="1"/>
</dbReference>
<comment type="function">
    <text evidence="2">May play the central regulatory role in sporulation. It may be an element of the effector pathway responsible for the activation of sporulation genes in response to nutritional stress. Spo0A may act in concert with spo0H (a sigma factor) to control the expression of some genes that are critical to the sporulation process.</text>
</comment>
<protein>
    <recommendedName>
        <fullName evidence="1">Stage 0 sporulation protein A homolog</fullName>
    </recommendedName>
</protein>
<comment type="caution">
    <text evidence="6">The sequence shown here is derived from an EMBL/GenBank/DDBJ whole genome shotgun (WGS) entry which is preliminary data.</text>
</comment>
<dbReference type="InterPro" id="IPR000160">
    <property type="entry name" value="GGDEF_dom"/>
</dbReference>
<dbReference type="GO" id="GO:0005886">
    <property type="term" value="C:plasma membrane"/>
    <property type="evidence" value="ECO:0007669"/>
    <property type="project" value="TreeGrafter"/>
</dbReference>
<dbReference type="SMART" id="SM00448">
    <property type="entry name" value="REC"/>
    <property type="match status" value="1"/>
</dbReference>
<dbReference type="GO" id="GO:0043709">
    <property type="term" value="P:cell adhesion involved in single-species biofilm formation"/>
    <property type="evidence" value="ECO:0007669"/>
    <property type="project" value="TreeGrafter"/>
</dbReference>
<accession>A0A928KR34</accession>
<dbReference type="AlphaFoldDB" id="A0A928KR34"/>
<evidence type="ECO:0000256" key="2">
    <source>
        <dbReference type="ARBA" id="ARBA00024867"/>
    </source>
</evidence>
<dbReference type="InterPro" id="IPR001789">
    <property type="entry name" value="Sig_transdc_resp-reg_receiver"/>
</dbReference>
<feature type="modified residue" description="4-aspartylphosphate" evidence="3">
    <location>
        <position position="60"/>
    </location>
</feature>
<dbReference type="Pfam" id="PF00072">
    <property type="entry name" value="Response_reg"/>
    <property type="match status" value="1"/>
</dbReference>
<evidence type="ECO:0000256" key="3">
    <source>
        <dbReference type="PROSITE-ProRule" id="PRU00169"/>
    </source>
</evidence>
<feature type="domain" description="Response regulatory" evidence="4">
    <location>
        <begin position="12"/>
        <end position="127"/>
    </location>
</feature>
<gene>
    <name evidence="6" type="ORF">E7512_03435</name>
</gene>